<keyword evidence="2" id="KW-1185">Reference proteome</keyword>
<organism evidence="1 2">
    <name type="scientific">Mycena chlorophos</name>
    <name type="common">Agaric fungus</name>
    <name type="synonym">Agaricus chlorophos</name>
    <dbReference type="NCBI Taxonomy" id="658473"/>
    <lineage>
        <taxon>Eukaryota</taxon>
        <taxon>Fungi</taxon>
        <taxon>Dikarya</taxon>
        <taxon>Basidiomycota</taxon>
        <taxon>Agaricomycotina</taxon>
        <taxon>Agaricomycetes</taxon>
        <taxon>Agaricomycetidae</taxon>
        <taxon>Agaricales</taxon>
        <taxon>Marasmiineae</taxon>
        <taxon>Mycenaceae</taxon>
        <taxon>Mycena</taxon>
    </lineage>
</organism>
<dbReference type="Proteomes" id="UP000815677">
    <property type="component" value="Unassembled WGS sequence"/>
</dbReference>
<name>A0ABQ0LIV0_MYCCL</name>
<accession>A0ABQ0LIV0</accession>
<evidence type="ECO:0000313" key="1">
    <source>
        <dbReference type="EMBL" id="GAT51023.1"/>
    </source>
</evidence>
<gene>
    <name evidence="1" type="ORF">MCHLO_08201</name>
</gene>
<protein>
    <submittedName>
        <fullName evidence="1">Uncharacterized protein</fullName>
    </submittedName>
</protein>
<evidence type="ECO:0000313" key="2">
    <source>
        <dbReference type="Proteomes" id="UP000815677"/>
    </source>
</evidence>
<proteinExistence type="predicted"/>
<dbReference type="EMBL" id="DF846832">
    <property type="protein sequence ID" value="GAT51023.1"/>
    <property type="molecule type" value="Genomic_DNA"/>
</dbReference>
<reference evidence="1" key="1">
    <citation type="submission" date="2014-09" db="EMBL/GenBank/DDBJ databases">
        <title>Genome sequence of the luminous mushroom Mycena chlorophos for searching fungal bioluminescence genes.</title>
        <authorList>
            <person name="Tanaka Y."/>
            <person name="Kasuga D."/>
            <person name="Oba Y."/>
            <person name="Hase S."/>
            <person name="Sato K."/>
            <person name="Oba Y."/>
            <person name="Sakakibara Y."/>
        </authorList>
    </citation>
    <scope>NUCLEOTIDE SEQUENCE</scope>
</reference>
<sequence>MPFCARSPAPAAALDTTVRSLRVVACIAQYSKSSGPQPETTTTFAVATGSYTSSFFHTTPCCAVFHPRFLPPPPLNAVIPEPYFTSASPLPRLALLRLPAMPSSVFLAPPAPSFPTLNAVIVSFTYYSSFPYPTSRTLLPSFETTVGHGRTQFQVCGVKWTRDEAVDIGGFAWEFVPHRHGAQLIRPAGDAGVVGRKGDCAGLALAGRGSASRGNTKPQRRLMLGRSNPTTARLVLQPDCTTTL</sequence>